<keyword evidence="1" id="KW-0732">Signal</keyword>
<dbReference type="KEGG" id="cwo:Cwoe_3393"/>
<protein>
    <submittedName>
        <fullName evidence="2">Outer membrane autotransporter</fullName>
    </submittedName>
</protein>
<evidence type="ECO:0000256" key="1">
    <source>
        <dbReference type="SAM" id="SignalP"/>
    </source>
</evidence>
<reference evidence="2 3" key="1">
    <citation type="journal article" date="2010" name="Stand. Genomic Sci.">
        <title>Complete genome sequence of Conexibacter woesei type strain (ID131577).</title>
        <authorList>
            <person name="Pukall R."/>
            <person name="Lapidus A."/>
            <person name="Glavina Del Rio T."/>
            <person name="Copeland A."/>
            <person name="Tice H."/>
            <person name="Cheng J.-F."/>
            <person name="Lucas S."/>
            <person name="Chen F."/>
            <person name="Nolan M."/>
            <person name="Bruce D."/>
            <person name="Goodwin L."/>
            <person name="Pitluck S."/>
            <person name="Mavromatis K."/>
            <person name="Ivanova N."/>
            <person name="Ovchinnikova G."/>
            <person name="Pati A."/>
            <person name="Chen A."/>
            <person name="Palaniappan K."/>
            <person name="Land M."/>
            <person name="Hauser L."/>
            <person name="Chang Y.-J."/>
            <person name="Jeffries C.D."/>
            <person name="Chain P."/>
            <person name="Meincke L."/>
            <person name="Sims D."/>
            <person name="Brettin T."/>
            <person name="Detter J.C."/>
            <person name="Rohde M."/>
            <person name="Goeker M."/>
            <person name="Bristow J."/>
            <person name="Eisen J.A."/>
            <person name="Markowitz V."/>
            <person name="Kyrpides N.C."/>
            <person name="Klenk H.-P."/>
            <person name="Hugenholtz P."/>
        </authorList>
    </citation>
    <scope>NUCLEOTIDE SEQUENCE [LARGE SCALE GENOMIC DNA]</scope>
    <source>
        <strain evidence="3">DSM 14684 / CIP 108061 / JCM 11494 / NBRC 100937 / ID131577</strain>
    </source>
</reference>
<proteinExistence type="predicted"/>
<gene>
    <name evidence="2" type="ordered locus">Cwoe_3393</name>
</gene>
<feature type="chain" id="PRO_5003043013" evidence="1">
    <location>
        <begin position="26"/>
        <end position="151"/>
    </location>
</feature>
<dbReference type="Proteomes" id="UP000008229">
    <property type="component" value="Chromosome"/>
</dbReference>
<dbReference type="EMBL" id="CP001854">
    <property type="protein sequence ID" value="ADB51811.1"/>
    <property type="molecule type" value="Genomic_DNA"/>
</dbReference>
<feature type="signal peptide" evidence="1">
    <location>
        <begin position="1"/>
        <end position="25"/>
    </location>
</feature>
<organism evidence="2 3">
    <name type="scientific">Conexibacter woesei (strain DSM 14684 / CCUG 47730 / CIP 108061 / JCM 11494 / NBRC 100937 / ID131577)</name>
    <dbReference type="NCBI Taxonomy" id="469383"/>
    <lineage>
        <taxon>Bacteria</taxon>
        <taxon>Bacillati</taxon>
        <taxon>Actinomycetota</taxon>
        <taxon>Thermoleophilia</taxon>
        <taxon>Solirubrobacterales</taxon>
        <taxon>Conexibacteraceae</taxon>
        <taxon>Conexibacter</taxon>
    </lineage>
</organism>
<dbReference type="HOGENOM" id="CLU_1728270_0_0_11"/>
<accession>D3EZ46</accession>
<evidence type="ECO:0000313" key="3">
    <source>
        <dbReference type="Proteomes" id="UP000008229"/>
    </source>
</evidence>
<sequence length="151" mass="14873" precursor="true">MFIKSGFTLLLTAAALAAATATASAGPIGGPYAGTGRATFVGALGATTCNASIQGFTDDNSVDLASFTACTGVGSLAAATGLSWPITWSGSTGTMPSQIYLTFFGTPCLYSGTLTVVHTTTPSALTASGAVTRTGPPICPATLNARIAVTL</sequence>
<dbReference type="AlphaFoldDB" id="D3EZ46"/>
<keyword evidence="3" id="KW-1185">Reference proteome</keyword>
<name>D3EZ46_CONWI</name>
<evidence type="ECO:0000313" key="2">
    <source>
        <dbReference type="EMBL" id="ADB51811.1"/>
    </source>
</evidence>
<reference evidence="3" key="2">
    <citation type="submission" date="2010-01" db="EMBL/GenBank/DDBJ databases">
        <title>The complete genome of Conexibacter woesei DSM 14684.</title>
        <authorList>
            <consortium name="US DOE Joint Genome Institute (JGI-PGF)"/>
            <person name="Lucas S."/>
            <person name="Copeland A."/>
            <person name="Lapidus A."/>
            <person name="Glavina del Rio T."/>
            <person name="Dalin E."/>
            <person name="Tice H."/>
            <person name="Bruce D."/>
            <person name="Goodwin L."/>
            <person name="Pitluck S."/>
            <person name="Kyrpides N."/>
            <person name="Mavromatis K."/>
            <person name="Ivanova N."/>
            <person name="Mikhailova N."/>
            <person name="Chertkov O."/>
            <person name="Brettin T."/>
            <person name="Detter J.C."/>
            <person name="Han C."/>
            <person name="Larimer F."/>
            <person name="Land M."/>
            <person name="Hauser L."/>
            <person name="Markowitz V."/>
            <person name="Cheng J.-F."/>
            <person name="Hugenholtz P."/>
            <person name="Woyke T."/>
            <person name="Wu D."/>
            <person name="Pukall R."/>
            <person name="Steenblock K."/>
            <person name="Schneider S."/>
            <person name="Klenk H.-P."/>
            <person name="Eisen J.A."/>
        </authorList>
    </citation>
    <scope>NUCLEOTIDE SEQUENCE [LARGE SCALE GENOMIC DNA]</scope>
    <source>
        <strain evidence="3">DSM 14684 / CIP 108061 / JCM 11494 / NBRC 100937 / ID131577</strain>
    </source>
</reference>
<dbReference type="RefSeq" id="WP_012934862.1">
    <property type="nucleotide sequence ID" value="NC_013739.1"/>
</dbReference>